<dbReference type="RefSeq" id="WP_173633789.1">
    <property type="nucleotide sequence ID" value="NZ_CP054212.1"/>
</dbReference>
<feature type="binding site" evidence="3">
    <location>
        <position position="260"/>
    </location>
    <ligand>
        <name>NAD(+)</name>
        <dbReference type="ChEBI" id="CHEBI:57540"/>
    </ligand>
</feature>
<organism evidence="6 7">
    <name type="scientific">Paramixta manurensis</name>
    <dbReference type="NCBI Taxonomy" id="2740817"/>
    <lineage>
        <taxon>Bacteria</taxon>
        <taxon>Pseudomonadati</taxon>
        <taxon>Pseudomonadota</taxon>
        <taxon>Gammaproteobacteria</taxon>
        <taxon>Enterobacterales</taxon>
        <taxon>Erwiniaceae</taxon>
        <taxon>Paramixta</taxon>
    </lineage>
</organism>
<dbReference type="AlphaFoldDB" id="A0A6M8U7S2"/>
<sequence>MRTPRRRLRIARYRKSKRKVHQRFRQRIFERDRQAELAAHPQPRVVVLTGAGISAESGIRTFRAEDGLWEEHRVEDVATPEGFARDPAQVQAFYNARRRQLTQTDVHPNAAHQALSEMESVLGDNFLLVTQNIDNLHERAGSERVLHMHGELLKVRCSVSGQVLEWSGDVNPEDRCHCCQFPAPLRPHVVWFGEMPLGMDEIYQALAQADYFIAIGTSGHVYPAAGFVHEAKLQGAHTVELNLEPSQVGSEFAEKHYGLASEVVPKYVKSFLMGLYK</sequence>
<dbReference type="SUPFAM" id="SSF52467">
    <property type="entry name" value="DHS-like NAD/FAD-binding domain"/>
    <property type="match status" value="1"/>
</dbReference>
<keyword evidence="3" id="KW-0479">Metal-binding</keyword>
<evidence type="ECO:0000256" key="3">
    <source>
        <dbReference type="HAMAP-Rule" id="MF_01121"/>
    </source>
</evidence>
<dbReference type="InterPro" id="IPR026591">
    <property type="entry name" value="Sirtuin_cat_small_dom_sf"/>
</dbReference>
<comment type="domain">
    <text evidence="3">2 residues (Tyr-94 and Arg-97) present in a large hydrophobic pocket are probably involved in substrate specificity. They are important for desuccinylation activity, but dispensable for deacetylation activity.</text>
</comment>
<comment type="catalytic activity">
    <reaction evidence="3">
        <text>N(6)-acetyl-L-lysyl-[protein] + NAD(+) + H2O = 2''-O-acetyl-ADP-D-ribose + nicotinamide + L-lysyl-[protein]</text>
        <dbReference type="Rhea" id="RHEA:43636"/>
        <dbReference type="Rhea" id="RHEA-COMP:9752"/>
        <dbReference type="Rhea" id="RHEA-COMP:10731"/>
        <dbReference type="ChEBI" id="CHEBI:15377"/>
        <dbReference type="ChEBI" id="CHEBI:17154"/>
        <dbReference type="ChEBI" id="CHEBI:29969"/>
        <dbReference type="ChEBI" id="CHEBI:57540"/>
        <dbReference type="ChEBI" id="CHEBI:61930"/>
        <dbReference type="ChEBI" id="CHEBI:83767"/>
        <dbReference type="EC" id="2.3.1.286"/>
    </reaction>
</comment>
<dbReference type="InterPro" id="IPR029035">
    <property type="entry name" value="DHS-like_NAD/FAD-binding_dom"/>
</dbReference>
<dbReference type="GO" id="GO:0036054">
    <property type="term" value="F:protein-malonyllysine demalonylase activity"/>
    <property type="evidence" value="ECO:0007669"/>
    <property type="project" value="InterPro"/>
</dbReference>
<dbReference type="Pfam" id="PF02146">
    <property type="entry name" value="SIR2"/>
    <property type="match status" value="1"/>
</dbReference>
<dbReference type="PANTHER" id="PTHR11085">
    <property type="entry name" value="NAD-DEPENDENT PROTEIN DEACYLASE SIRTUIN-5, MITOCHONDRIAL-RELATED"/>
    <property type="match status" value="1"/>
</dbReference>
<dbReference type="InterPro" id="IPR003000">
    <property type="entry name" value="Sirtuin"/>
</dbReference>
<name>A0A6M8U7S2_9GAMM</name>
<dbReference type="GO" id="GO:0005737">
    <property type="term" value="C:cytoplasm"/>
    <property type="evidence" value="ECO:0007669"/>
    <property type="project" value="UniProtKB-SubCell"/>
</dbReference>
<feature type="binding site" evidence="3">
    <location>
        <begin position="50"/>
        <end position="69"/>
    </location>
    <ligand>
        <name>NAD(+)</name>
        <dbReference type="ChEBI" id="CHEBI:57540"/>
    </ligand>
</feature>
<dbReference type="Gene3D" id="3.40.50.1220">
    <property type="entry name" value="TPP-binding domain"/>
    <property type="match status" value="1"/>
</dbReference>
<feature type="binding site" evidence="3">
    <location>
        <begin position="131"/>
        <end position="134"/>
    </location>
    <ligand>
        <name>NAD(+)</name>
        <dbReference type="ChEBI" id="CHEBI:57540"/>
    </ligand>
</feature>
<dbReference type="HAMAP" id="MF_01121">
    <property type="entry name" value="Sirtuin_ClassIII"/>
    <property type="match status" value="1"/>
</dbReference>
<evidence type="ECO:0000256" key="4">
    <source>
        <dbReference type="PROSITE-ProRule" id="PRU00236"/>
    </source>
</evidence>
<evidence type="ECO:0000256" key="1">
    <source>
        <dbReference type="ARBA" id="ARBA00022679"/>
    </source>
</evidence>
<comment type="subcellular location">
    <subcellularLocation>
        <location evidence="3">Cytoplasm</location>
    </subcellularLocation>
</comment>
<dbReference type="GO" id="GO:0017136">
    <property type="term" value="F:histone deacetylase activity, NAD-dependent"/>
    <property type="evidence" value="ECO:0007669"/>
    <property type="project" value="TreeGrafter"/>
</dbReference>
<comment type="function">
    <text evidence="3">NAD-dependent lysine deacetylase that specifically removes acetyl groups on target proteins. Also acts as a protein-lysine deacylase by mediating protein desuccinylation and de-2-hydroxyisobutyrylation. Modulates the activities of several proteins which are inactive in their acylated form.</text>
</comment>
<comment type="catalytic activity">
    <reaction evidence="3">
        <text>N(6)-(2-hydroxyisobutanoyl)-L-lysyl-[protein] + NAD(+) + H2O = 2''-O-(2-hydroxyisobutanoyl)-ADP-D-ribose + nicotinamide + L-lysyl-[protein]</text>
        <dbReference type="Rhea" id="RHEA:24364"/>
        <dbReference type="Rhea" id="RHEA-COMP:9752"/>
        <dbReference type="Rhea" id="RHEA-COMP:15921"/>
        <dbReference type="ChEBI" id="CHEBI:15377"/>
        <dbReference type="ChEBI" id="CHEBI:17154"/>
        <dbReference type="ChEBI" id="CHEBI:29969"/>
        <dbReference type="ChEBI" id="CHEBI:57540"/>
        <dbReference type="ChEBI" id="CHEBI:144968"/>
        <dbReference type="ChEBI" id="CHEBI:144969"/>
    </reaction>
</comment>
<evidence type="ECO:0000256" key="2">
    <source>
        <dbReference type="ARBA" id="ARBA00023027"/>
    </source>
</evidence>
<feature type="binding site" evidence="3">
    <location>
        <begin position="242"/>
        <end position="244"/>
    </location>
    <ligand>
        <name>NAD(+)</name>
        <dbReference type="ChEBI" id="CHEBI:57540"/>
    </ligand>
</feature>
<dbReference type="GO" id="GO:0008270">
    <property type="term" value="F:zinc ion binding"/>
    <property type="evidence" value="ECO:0007669"/>
    <property type="project" value="UniProtKB-UniRule"/>
</dbReference>
<dbReference type="Proteomes" id="UP000505325">
    <property type="component" value="Chromosome"/>
</dbReference>
<evidence type="ECO:0000313" key="6">
    <source>
        <dbReference type="EMBL" id="QKJ86796.1"/>
    </source>
</evidence>
<dbReference type="InterPro" id="IPR027546">
    <property type="entry name" value="Sirtuin_class_III"/>
</dbReference>
<dbReference type="PROSITE" id="PS50305">
    <property type="entry name" value="SIRTUIN"/>
    <property type="match status" value="1"/>
</dbReference>
<dbReference type="GO" id="GO:0070403">
    <property type="term" value="F:NAD+ binding"/>
    <property type="evidence" value="ECO:0007669"/>
    <property type="project" value="UniProtKB-UniRule"/>
</dbReference>
<dbReference type="PANTHER" id="PTHR11085:SF4">
    <property type="entry name" value="NAD-DEPENDENT PROTEIN DEACYLASE"/>
    <property type="match status" value="1"/>
</dbReference>
<comment type="cofactor">
    <cofactor evidence="3">
        <name>Zn(2+)</name>
        <dbReference type="ChEBI" id="CHEBI:29105"/>
    </cofactor>
    <text evidence="3">Binds 1 zinc ion per subunit.</text>
</comment>
<feature type="binding site" evidence="3">
    <location>
        <position position="157"/>
    </location>
    <ligand>
        <name>Zn(2+)</name>
        <dbReference type="ChEBI" id="CHEBI:29105"/>
    </ligand>
</feature>
<feature type="binding site" evidence="3">
    <location>
        <position position="94"/>
    </location>
    <ligand>
        <name>substrate</name>
    </ligand>
</feature>
<evidence type="ECO:0000259" key="5">
    <source>
        <dbReference type="PROSITE" id="PS50305"/>
    </source>
</evidence>
<keyword evidence="7" id="KW-1185">Reference proteome</keyword>
<dbReference type="CDD" id="cd01412">
    <property type="entry name" value="SIRT5_Af1_CobB"/>
    <property type="match status" value="1"/>
</dbReference>
<keyword evidence="3" id="KW-0963">Cytoplasm</keyword>
<dbReference type="InterPro" id="IPR026590">
    <property type="entry name" value="Ssirtuin_cat_dom"/>
</dbReference>
<feature type="active site" description="Proton acceptor" evidence="3">
    <location>
        <position position="149"/>
    </location>
</feature>
<protein>
    <recommendedName>
        <fullName evidence="3">NAD-dependent protein deacylase</fullName>
        <ecNumber evidence="3">2.3.1.286</ecNumber>
    </recommendedName>
    <alternativeName>
        <fullName evidence="3">Regulatory protein SIR2 homolog</fullName>
    </alternativeName>
</protein>
<reference evidence="6 7" key="1">
    <citation type="submission" date="2020-06" db="EMBL/GenBank/DDBJ databases">
        <title>Genome sequence of Paramixta manurensis strain PD-1.</title>
        <authorList>
            <person name="Lee C.W."/>
            <person name="Kim J."/>
        </authorList>
    </citation>
    <scope>NUCLEOTIDE SEQUENCE [LARGE SCALE GENOMIC DNA]</scope>
    <source>
        <strain evidence="6 7">PD-1</strain>
    </source>
</reference>
<accession>A0A6M8U7S2</accession>
<keyword evidence="1" id="KW-0808">Transferase</keyword>
<keyword evidence="2 3" id="KW-0520">NAD</keyword>
<feature type="binding site" evidence="3">
    <location>
        <position position="176"/>
    </location>
    <ligand>
        <name>Zn(2+)</name>
        <dbReference type="ChEBI" id="CHEBI:29105"/>
    </ligand>
</feature>
<evidence type="ECO:0000313" key="7">
    <source>
        <dbReference type="Proteomes" id="UP000505325"/>
    </source>
</evidence>
<comment type="caution">
    <text evidence="3 4">Lacks conserved residue(s) required for the propagation of feature annotation.</text>
</comment>
<feature type="binding site" evidence="3">
    <location>
        <begin position="216"/>
        <end position="218"/>
    </location>
    <ligand>
        <name>NAD(+)</name>
        <dbReference type="ChEBI" id="CHEBI:57540"/>
    </ligand>
</feature>
<keyword evidence="3" id="KW-0862">Zinc</keyword>
<feature type="binding site" evidence="3">
    <location>
        <position position="97"/>
    </location>
    <ligand>
        <name>substrate</name>
    </ligand>
</feature>
<gene>
    <name evidence="3" type="primary">cobB</name>
    <name evidence="6" type="ORF">PMPD1_1846</name>
</gene>
<comment type="similarity">
    <text evidence="3">Belongs to the sirtuin family. Class III subfamily.</text>
</comment>
<feature type="domain" description="Deacetylase sirtuin-type" evidence="5">
    <location>
        <begin position="23"/>
        <end position="277"/>
    </location>
</feature>
<dbReference type="Gene3D" id="3.30.1600.10">
    <property type="entry name" value="SIR2/SIRT2 'Small Domain"/>
    <property type="match status" value="1"/>
</dbReference>
<dbReference type="InterPro" id="IPR050134">
    <property type="entry name" value="NAD-dep_sirtuin_deacylases"/>
</dbReference>
<dbReference type="EMBL" id="CP054212">
    <property type="protein sequence ID" value="QKJ86796.1"/>
    <property type="molecule type" value="Genomic_DNA"/>
</dbReference>
<dbReference type="GO" id="GO:0036055">
    <property type="term" value="F:protein-succinyllysine desuccinylase activity"/>
    <property type="evidence" value="ECO:0007669"/>
    <property type="project" value="UniProtKB-UniRule"/>
</dbReference>
<dbReference type="NCBIfam" id="NF001755">
    <property type="entry name" value="PRK00481.1-5"/>
    <property type="match status" value="1"/>
</dbReference>
<comment type="catalytic activity">
    <reaction evidence="3">
        <text>N(6)-succinyl-L-lysyl-[protein] + NAD(+) + H2O = 2''-O-succinyl-ADP-D-ribose + nicotinamide + L-lysyl-[protein]</text>
        <dbReference type="Rhea" id="RHEA:47668"/>
        <dbReference type="Rhea" id="RHEA-COMP:9752"/>
        <dbReference type="Rhea" id="RHEA-COMP:11877"/>
        <dbReference type="ChEBI" id="CHEBI:15377"/>
        <dbReference type="ChEBI" id="CHEBI:17154"/>
        <dbReference type="ChEBI" id="CHEBI:29969"/>
        <dbReference type="ChEBI" id="CHEBI:57540"/>
        <dbReference type="ChEBI" id="CHEBI:87830"/>
        <dbReference type="ChEBI" id="CHEBI:87832"/>
    </reaction>
</comment>
<dbReference type="KEGG" id="pmak:PMPD1_1846"/>
<proteinExistence type="inferred from homology"/>
<dbReference type="EC" id="2.3.1.286" evidence="3"/>